<dbReference type="EMBL" id="QRTJ01000001">
    <property type="protein sequence ID" value="RGQ71436.1"/>
    <property type="molecule type" value="Genomic_DNA"/>
</dbReference>
<keyword evidence="9" id="KW-0132">Cell division</keyword>
<feature type="transmembrane region" description="Helical" evidence="7">
    <location>
        <begin position="768"/>
        <end position="787"/>
    </location>
</feature>
<dbReference type="Proteomes" id="UP000286137">
    <property type="component" value="Unassembled WGS sequence"/>
</dbReference>
<dbReference type="InterPro" id="IPR003838">
    <property type="entry name" value="ABC3_permease_C"/>
</dbReference>
<evidence type="ECO:0000313" key="11">
    <source>
        <dbReference type="Proteomes" id="UP000234849"/>
    </source>
</evidence>
<dbReference type="GO" id="GO:0005886">
    <property type="term" value="C:plasma membrane"/>
    <property type="evidence" value="ECO:0007669"/>
    <property type="project" value="UniProtKB-SubCell"/>
</dbReference>
<feature type="transmembrane region" description="Helical" evidence="7">
    <location>
        <begin position="21"/>
        <end position="39"/>
    </location>
</feature>
<evidence type="ECO:0000256" key="7">
    <source>
        <dbReference type="SAM" id="Phobius"/>
    </source>
</evidence>
<comment type="similarity">
    <text evidence="6">Belongs to the ABC-4 integral membrane protein family.</text>
</comment>
<feature type="transmembrane region" description="Helical" evidence="7">
    <location>
        <begin position="274"/>
        <end position="291"/>
    </location>
</feature>
<feature type="domain" description="ABC3 transporter permease C-terminal" evidence="8">
    <location>
        <begin position="773"/>
        <end position="889"/>
    </location>
</feature>
<evidence type="ECO:0000313" key="12">
    <source>
        <dbReference type="Proteomes" id="UP000286137"/>
    </source>
</evidence>
<evidence type="ECO:0000256" key="5">
    <source>
        <dbReference type="ARBA" id="ARBA00023136"/>
    </source>
</evidence>
<reference evidence="9 11" key="1">
    <citation type="journal article" date="2017" name="Genome Med.">
        <title>A novel Ruminococcus gnavus clade enriched in inflammatory bowel disease patients.</title>
        <authorList>
            <person name="Hall A.B."/>
            <person name="Yassour M."/>
            <person name="Sauk J."/>
            <person name="Garner A."/>
            <person name="Jiang X."/>
            <person name="Arthur T."/>
            <person name="Lagoudas G.K."/>
            <person name="Vatanen T."/>
            <person name="Fornelos N."/>
            <person name="Wilson R."/>
            <person name="Bertha M."/>
            <person name="Cohen M."/>
            <person name="Garber J."/>
            <person name="Khalili H."/>
            <person name="Gevers D."/>
            <person name="Ananthakrishnan A.N."/>
            <person name="Kugathasan S."/>
            <person name="Lander E.S."/>
            <person name="Blainey P."/>
            <person name="Vlamakis H."/>
            <person name="Xavier R.J."/>
            <person name="Huttenhower C."/>
        </authorList>
    </citation>
    <scope>NUCLEOTIDE SEQUENCE [LARGE SCALE GENOMIC DNA]</scope>
    <source>
        <strain evidence="9 11">RJX1118</strain>
    </source>
</reference>
<dbReference type="RefSeq" id="WP_101878995.1">
    <property type="nucleotide sequence ID" value="NZ_BAABXV010000001.1"/>
</dbReference>
<dbReference type="PROSITE" id="PS51257">
    <property type="entry name" value="PROKAR_LIPOPROTEIN"/>
    <property type="match status" value="1"/>
</dbReference>
<evidence type="ECO:0000256" key="2">
    <source>
        <dbReference type="ARBA" id="ARBA00022475"/>
    </source>
</evidence>
<dbReference type="PANTHER" id="PTHR30572:SF4">
    <property type="entry name" value="ABC TRANSPORTER PERMEASE YTRF"/>
    <property type="match status" value="1"/>
</dbReference>
<keyword evidence="2" id="KW-1003">Cell membrane</keyword>
<proteinExistence type="inferred from homology"/>
<name>A0A2N5NN03_MEDGN</name>
<evidence type="ECO:0000256" key="6">
    <source>
        <dbReference type="ARBA" id="ARBA00038076"/>
    </source>
</evidence>
<keyword evidence="3 7" id="KW-0812">Transmembrane</keyword>
<protein>
    <submittedName>
        <fullName evidence="10">ABC transporter permease</fullName>
    </submittedName>
    <submittedName>
        <fullName evidence="9">Cell division protein FtsX</fullName>
    </submittedName>
</protein>
<feature type="transmembrane region" description="Helical" evidence="7">
    <location>
        <begin position="824"/>
        <end position="847"/>
    </location>
</feature>
<organism evidence="9 11">
    <name type="scientific">Mediterraneibacter gnavus</name>
    <name type="common">Ruminococcus gnavus</name>
    <dbReference type="NCBI Taxonomy" id="33038"/>
    <lineage>
        <taxon>Bacteria</taxon>
        <taxon>Bacillati</taxon>
        <taxon>Bacillota</taxon>
        <taxon>Clostridia</taxon>
        <taxon>Lachnospirales</taxon>
        <taxon>Lachnospiraceae</taxon>
        <taxon>Mediterraneibacter</taxon>
    </lineage>
</organism>
<evidence type="ECO:0000256" key="3">
    <source>
        <dbReference type="ARBA" id="ARBA00022692"/>
    </source>
</evidence>
<dbReference type="GO" id="GO:0051301">
    <property type="term" value="P:cell division"/>
    <property type="evidence" value="ECO:0007669"/>
    <property type="project" value="UniProtKB-KW"/>
</dbReference>
<dbReference type="GO" id="GO:0022857">
    <property type="term" value="F:transmembrane transporter activity"/>
    <property type="evidence" value="ECO:0007669"/>
    <property type="project" value="TreeGrafter"/>
</dbReference>
<keyword evidence="9" id="KW-0131">Cell cycle</keyword>
<evidence type="ECO:0000256" key="1">
    <source>
        <dbReference type="ARBA" id="ARBA00004651"/>
    </source>
</evidence>
<keyword evidence="5 7" id="KW-0472">Membrane</keyword>
<keyword evidence="4 7" id="KW-1133">Transmembrane helix</keyword>
<comment type="subcellular location">
    <subcellularLocation>
        <location evidence="1">Cell membrane</location>
        <topology evidence="1">Multi-pass membrane protein</topology>
    </subcellularLocation>
</comment>
<feature type="transmembrane region" description="Helical" evidence="7">
    <location>
        <begin position="460"/>
        <end position="480"/>
    </location>
</feature>
<feature type="transmembrane region" description="Helical" evidence="7">
    <location>
        <begin position="323"/>
        <end position="346"/>
    </location>
</feature>
<accession>A0A2N5NN03</accession>
<feature type="transmembrane region" description="Helical" evidence="7">
    <location>
        <begin position="391"/>
        <end position="411"/>
    </location>
</feature>
<evidence type="ECO:0000313" key="9">
    <source>
        <dbReference type="EMBL" id="PLT58269.1"/>
    </source>
</evidence>
<sequence>MKQIIRLAWSYLKYYKKQTMALFLGIVLSCALFTGIGSLQKSGNHAARENARTKSGDWHYTLRCDTDWFEEFEKTYQTGEKEQGYCVEQVGLLTMRKVIEEPYEIELDYAEEGYLSMMGRTLKEGRYPAEEGEAALDEFTLRNLDIPREIGTTFTLDGETFTLCGIVSEQPSALTQRMQVFVDPTRDYGTNGRFLYVKFEESKDIYRQMSAFADTFGISKKEIAANWELVEWLKNGTRINAAEAVKTGILHWKEAGLPYIWGNLDDKWNLKDKAVLAAIGVFGTFVIYSLFQVSVRKRMSQYSVMQTLGMESKCTFGVLTSELWMIFAVAYPVGCVLGNAAAWGIYQKIGSIFVRTKGIQHTNMYVAAEAAREAAQAGRAQAGAFQVSGEAIFFGAVFLLCLLTFVSLILVRRMETLTLREMITKEDKSQTKKRQIYSLKQKDLTGILTKKFMFSRKKTFIGIILSLSVGSVLFLGTAYLTENAKINNELTFKADDGLGSDIQVYEDSDSLSGLIPKVCAEQMEKISGLESVRPVRYMAGELTMSDDVFHWPEYYMGSENPEENILDADSDMVEKFNGRLVRKANGEYGLKVNIYGYDDRMLKELNDYLLEGEIDPEKMREEDTVILATLMDGQGNYDGISVSPGDALSVRTPKTADTQTELLKFQGEDSLYQNSNFQVQAVVSRTLARVDQFYGDGAASIIMTNEQMQKYFGIEGYRTISIALKEHANAVAVTDEIRKVVSGVSDCVVKDYTEQIKVQNFYLNQKMLFFYGIALVLLVISLLHIMNSMQYLVAARKHEFGILRAMGITDSGFRIMLLKEGLRYGVYSSIVMVALYLAVQKVLYYFMTHVFLYLHPKSGIQIVPVLIMILVNLAICAAAVVISGQSVLKEQMVDVIRE</sequence>
<feature type="transmembrane region" description="Helical" evidence="7">
    <location>
        <begin position="859"/>
        <end position="882"/>
    </location>
</feature>
<evidence type="ECO:0000256" key="4">
    <source>
        <dbReference type="ARBA" id="ARBA00022989"/>
    </source>
</evidence>
<gene>
    <name evidence="9" type="ORF">CDL18_01465</name>
    <name evidence="10" type="ORF">DWY88_01060</name>
</gene>
<dbReference type="EMBL" id="NIHM01000001">
    <property type="protein sequence ID" value="PLT58269.1"/>
    <property type="molecule type" value="Genomic_DNA"/>
</dbReference>
<dbReference type="PANTHER" id="PTHR30572">
    <property type="entry name" value="MEMBRANE COMPONENT OF TRANSPORTER-RELATED"/>
    <property type="match status" value="1"/>
</dbReference>
<evidence type="ECO:0000313" key="10">
    <source>
        <dbReference type="EMBL" id="RGQ71436.1"/>
    </source>
</evidence>
<dbReference type="InterPro" id="IPR050250">
    <property type="entry name" value="Macrolide_Exporter_MacB"/>
</dbReference>
<dbReference type="Proteomes" id="UP000234849">
    <property type="component" value="Unassembled WGS sequence"/>
</dbReference>
<reference evidence="10 12" key="2">
    <citation type="submission" date="2018-08" db="EMBL/GenBank/DDBJ databases">
        <title>A genome reference for cultivated species of the human gut microbiota.</title>
        <authorList>
            <person name="Zou Y."/>
            <person name="Xue W."/>
            <person name="Luo G."/>
        </authorList>
    </citation>
    <scope>NUCLEOTIDE SEQUENCE [LARGE SCALE GENOMIC DNA]</scope>
    <source>
        <strain evidence="10 12">AF27-4BH</strain>
    </source>
</reference>
<dbReference type="Pfam" id="PF02687">
    <property type="entry name" value="FtsX"/>
    <property type="match status" value="1"/>
</dbReference>
<dbReference type="AlphaFoldDB" id="A0A2N5NN03"/>
<evidence type="ECO:0000259" key="8">
    <source>
        <dbReference type="Pfam" id="PF02687"/>
    </source>
</evidence>
<comment type="caution">
    <text evidence="9">The sequence shown here is derived from an EMBL/GenBank/DDBJ whole genome shotgun (WGS) entry which is preliminary data.</text>
</comment>